<organism evidence="4 5">
    <name type="scientific">Pontixanthobacter aquaemixtae</name>
    <dbReference type="NCBI Taxonomy" id="1958940"/>
    <lineage>
        <taxon>Bacteria</taxon>
        <taxon>Pseudomonadati</taxon>
        <taxon>Pseudomonadota</taxon>
        <taxon>Alphaproteobacteria</taxon>
        <taxon>Sphingomonadales</taxon>
        <taxon>Erythrobacteraceae</taxon>
        <taxon>Pontixanthobacter</taxon>
    </lineage>
</organism>
<feature type="domain" description="EAL" evidence="2">
    <location>
        <begin position="382"/>
        <end position="631"/>
    </location>
</feature>
<dbReference type="PROSITE" id="PS50887">
    <property type="entry name" value="GGDEF"/>
    <property type="match status" value="1"/>
</dbReference>
<dbReference type="NCBIfam" id="TIGR00254">
    <property type="entry name" value="GGDEF"/>
    <property type="match status" value="1"/>
</dbReference>
<dbReference type="SUPFAM" id="SSF141868">
    <property type="entry name" value="EAL domain-like"/>
    <property type="match status" value="1"/>
</dbReference>
<protein>
    <submittedName>
        <fullName evidence="4">EAL domain-containing protein</fullName>
    </submittedName>
</protein>
<evidence type="ECO:0000313" key="5">
    <source>
        <dbReference type="Proteomes" id="UP000442714"/>
    </source>
</evidence>
<feature type="domain" description="GGDEF" evidence="3">
    <location>
        <begin position="241"/>
        <end position="373"/>
    </location>
</feature>
<dbReference type="SMART" id="SM00267">
    <property type="entry name" value="GGDEF"/>
    <property type="match status" value="1"/>
</dbReference>
<feature type="transmembrane region" description="Helical" evidence="1">
    <location>
        <begin position="109"/>
        <end position="124"/>
    </location>
</feature>
<name>A0A844ZPX2_9SPHN</name>
<dbReference type="Gene3D" id="3.20.20.450">
    <property type="entry name" value="EAL domain"/>
    <property type="match status" value="1"/>
</dbReference>
<dbReference type="PROSITE" id="PS50883">
    <property type="entry name" value="EAL"/>
    <property type="match status" value="1"/>
</dbReference>
<evidence type="ECO:0000313" key="4">
    <source>
        <dbReference type="EMBL" id="MXO89788.1"/>
    </source>
</evidence>
<dbReference type="SUPFAM" id="SSF55073">
    <property type="entry name" value="Nucleotide cyclase"/>
    <property type="match status" value="1"/>
</dbReference>
<feature type="transmembrane region" description="Helical" evidence="1">
    <location>
        <begin position="20"/>
        <end position="38"/>
    </location>
</feature>
<dbReference type="CDD" id="cd01948">
    <property type="entry name" value="EAL"/>
    <property type="match status" value="1"/>
</dbReference>
<dbReference type="Proteomes" id="UP000442714">
    <property type="component" value="Unassembled WGS sequence"/>
</dbReference>
<proteinExistence type="predicted"/>
<dbReference type="InterPro" id="IPR035919">
    <property type="entry name" value="EAL_sf"/>
</dbReference>
<feature type="transmembrane region" description="Helical" evidence="1">
    <location>
        <begin position="154"/>
        <end position="173"/>
    </location>
</feature>
<dbReference type="SMART" id="SM00052">
    <property type="entry name" value="EAL"/>
    <property type="match status" value="1"/>
</dbReference>
<gene>
    <name evidence="4" type="ORF">GRI41_03040</name>
</gene>
<dbReference type="InterPro" id="IPR029787">
    <property type="entry name" value="Nucleotide_cyclase"/>
</dbReference>
<evidence type="ECO:0000259" key="2">
    <source>
        <dbReference type="PROSITE" id="PS50883"/>
    </source>
</evidence>
<feature type="transmembrane region" description="Helical" evidence="1">
    <location>
        <begin position="130"/>
        <end position="147"/>
    </location>
</feature>
<dbReference type="Pfam" id="PF00563">
    <property type="entry name" value="EAL"/>
    <property type="match status" value="1"/>
</dbReference>
<dbReference type="AlphaFoldDB" id="A0A844ZPX2"/>
<dbReference type="EMBL" id="WTYX01000001">
    <property type="protein sequence ID" value="MXO89788.1"/>
    <property type="molecule type" value="Genomic_DNA"/>
</dbReference>
<dbReference type="PANTHER" id="PTHR44757:SF2">
    <property type="entry name" value="BIOFILM ARCHITECTURE MAINTENANCE PROTEIN MBAA"/>
    <property type="match status" value="1"/>
</dbReference>
<feature type="transmembrane region" description="Helical" evidence="1">
    <location>
        <begin position="83"/>
        <end position="102"/>
    </location>
</feature>
<dbReference type="InterPro" id="IPR052155">
    <property type="entry name" value="Biofilm_reg_signaling"/>
</dbReference>
<evidence type="ECO:0000256" key="1">
    <source>
        <dbReference type="SAM" id="Phobius"/>
    </source>
</evidence>
<dbReference type="InterPro" id="IPR000160">
    <property type="entry name" value="GGDEF_dom"/>
</dbReference>
<accession>A0A844ZPX2</accession>
<dbReference type="InterPro" id="IPR043128">
    <property type="entry name" value="Rev_trsase/Diguanyl_cyclase"/>
</dbReference>
<keyword evidence="1" id="KW-0472">Membrane</keyword>
<dbReference type="Pfam" id="PF00990">
    <property type="entry name" value="GGDEF"/>
    <property type="match status" value="1"/>
</dbReference>
<keyword evidence="5" id="KW-1185">Reference proteome</keyword>
<sequence length="640" mass="70781">MRLNLPQLSRSDSTVVTLAYQPIIIGYFVIVAAYYMVMTPLHLSVRSGSSLLLLASLSLLTAIASIAAWKLASKKLSIVQFELLVGSINLLIISNILAALYVDYDQSKLVYFIIIVMVFALASASTRQALFSILVALACLSVQVAVSDPSATKIYAFVGFAASIGSVAIAYYLRRAIWLALDASNEAEAAREYAEDRLAKAVEINETMRLQSMTDDLTGLPNRRGFFAKLVEGKLLASQSEPVQLMLLDLDGFKAVNDSYGHNMGDELLRCVSRRLEEHCLDDGYVSRIGGDEFSILHFGGDDSKSLKDWCEALLSLIAETYLIEDRLIQISGSIGCCEVVADETDNELLQKADFALIHAKKSGKNRHVIFDGEHAERAERHFRIERALRTADFDKEIDIVFQPQFDLVRQTYVGAEALARWSNPLVGEIGPGQFIKIAEETGLIANITTTVLKKTIEARRKVDVGFPVSVNLSAYDLNSNQTTNEILDCLDQGNVAPEHIEFEITETAMMADADRATANLNRLVDRGHSIALDDFGTGYSNFNYLRTLPIHKLKVDRSFLENQADPMTERVLRSLVGMVRTLDVPCLIEGVEDQLDLVLAQRAGINLVQGFLFGRPMSIEALQAEIVRMESFESRAKSA</sequence>
<dbReference type="CDD" id="cd01949">
    <property type="entry name" value="GGDEF"/>
    <property type="match status" value="1"/>
</dbReference>
<evidence type="ECO:0000259" key="3">
    <source>
        <dbReference type="PROSITE" id="PS50887"/>
    </source>
</evidence>
<dbReference type="InterPro" id="IPR001633">
    <property type="entry name" value="EAL_dom"/>
</dbReference>
<keyword evidence="1" id="KW-0812">Transmembrane</keyword>
<keyword evidence="1" id="KW-1133">Transmembrane helix</keyword>
<dbReference type="PANTHER" id="PTHR44757">
    <property type="entry name" value="DIGUANYLATE CYCLASE DGCP"/>
    <property type="match status" value="1"/>
</dbReference>
<comment type="caution">
    <text evidence="4">The sequence shown here is derived from an EMBL/GenBank/DDBJ whole genome shotgun (WGS) entry which is preliminary data.</text>
</comment>
<reference evidence="4 5" key="1">
    <citation type="submission" date="2019-12" db="EMBL/GenBank/DDBJ databases">
        <title>Genomic-based taxomic classification of the family Erythrobacteraceae.</title>
        <authorList>
            <person name="Xu L."/>
        </authorList>
    </citation>
    <scope>NUCLEOTIDE SEQUENCE [LARGE SCALE GENOMIC DNA]</scope>
    <source>
        <strain evidence="4 5">KCTC 52763</strain>
    </source>
</reference>
<dbReference type="Gene3D" id="3.30.70.270">
    <property type="match status" value="1"/>
</dbReference>
<feature type="transmembrane region" description="Helical" evidence="1">
    <location>
        <begin position="50"/>
        <end position="71"/>
    </location>
</feature>